<dbReference type="STRING" id="74649.A0A2P6PW91"/>
<dbReference type="SUPFAM" id="SSF54171">
    <property type="entry name" value="DNA-binding domain"/>
    <property type="match status" value="1"/>
</dbReference>
<comment type="caution">
    <text evidence="12">The sequence shown here is derived from an EMBL/GenBank/DDBJ whole genome shotgun (WGS) entry which is preliminary data.</text>
</comment>
<accession>A0A2P6PW91</accession>
<proteinExistence type="predicted"/>
<evidence type="ECO:0000256" key="4">
    <source>
        <dbReference type="ARBA" id="ARBA00022833"/>
    </source>
</evidence>
<name>A0A2P6PW91_ROSCH</name>
<keyword evidence="4" id="KW-0862">Zinc</keyword>
<evidence type="ECO:0000256" key="5">
    <source>
        <dbReference type="ARBA" id="ARBA00023015"/>
    </source>
</evidence>
<evidence type="ECO:0000256" key="1">
    <source>
        <dbReference type="ARBA" id="ARBA00004123"/>
    </source>
</evidence>
<sequence>MKGTHGTPKSSSKKPYSGQSSIDVLAAQCEKCKKWRVIQSEEEFEEIRSKLSEEPFYCNRRSAVSCEDPADIEYDSTRTWAVDKPDIQKTPEGFKRHLVLRKDYSKLDTYYITPEGKKVRSQNEVAAILKSNPKYKGISPSDFDFGSPKVMEDTVPVDVPKKVPGSSNKKLKTTMD</sequence>
<feature type="domain" description="MBD" evidence="10">
    <location>
        <begin position="80"/>
        <end position="150"/>
    </location>
</feature>
<evidence type="ECO:0000256" key="7">
    <source>
        <dbReference type="ARBA" id="ARBA00023163"/>
    </source>
</evidence>
<dbReference type="Gramene" id="PRQ26202">
    <property type="protein sequence ID" value="PRQ26202"/>
    <property type="gene ID" value="RchiOBHm_Chr6g0292001"/>
</dbReference>
<dbReference type="Proteomes" id="UP000238479">
    <property type="component" value="Chromosome 6"/>
</dbReference>
<reference evidence="12 13" key="1">
    <citation type="journal article" date="2018" name="Nat. Genet.">
        <title>The Rosa genome provides new insights in the design of modern roses.</title>
        <authorList>
            <person name="Bendahmane M."/>
        </authorList>
    </citation>
    <scope>NUCLEOTIDE SEQUENCE [LARGE SCALE GENOMIC DNA]</scope>
    <source>
        <strain evidence="13">cv. Old Blush</strain>
    </source>
</reference>
<dbReference type="Pfam" id="PF07496">
    <property type="entry name" value="zf-CW"/>
    <property type="match status" value="1"/>
</dbReference>
<organism evidence="12 13">
    <name type="scientific">Rosa chinensis</name>
    <name type="common">China rose</name>
    <dbReference type="NCBI Taxonomy" id="74649"/>
    <lineage>
        <taxon>Eukaryota</taxon>
        <taxon>Viridiplantae</taxon>
        <taxon>Streptophyta</taxon>
        <taxon>Embryophyta</taxon>
        <taxon>Tracheophyta</taxon>
        <taxon>Spermatophyta</taxon>
        <taxon>Magnoliopsida</taxon>
        <taxon>eudicotyledons</taxon>
        <taxon>Gunneridae</taxon>
        <taxon>Pentapetalae</taxon>
        <taxon>rosids</taxon>
        <taxon>fabids</taxon>
        <taxon>Rosales</taxon>
        <taxon>Rosaceae</taxon>
        <taxon>Rosoideae</taxon>
        <taxon>Rosoideae incertae sedis</taxon>
        <taxon>Rosa</taxon>
    </lineage>
</organism>
<evidence type="ECO:0000313" key="13">
    <source>
        <dbReference type="Proteomes" id="UP000238479"/>
    </source>
</evidence>
<dbReference type="PROSITE" id="PS51050">
    <property type="entry name" value="ZF_CW"/>
    <property type="match status" value="1"/>
</dbReference>
<evidence type="ECO:0000256" key="8">
    <source>
        <dbReference type="ARBA" id="ARBA00023242"/>
    </source>
</evidence>
<evidence type="ECO:0000256" key="6">
    <source>
        <dbReference type="ARBA" id="ARBA00023125"/>
    </source>
</evidence>
<evidence type="ECO:0000256" key="9">
    <source>
        <dbReference type="SAM" id="MobiDB-lite"/>
    </source>
</evidence>
<dbReference type="CDD" id="cd01396">
    <property type="entry name" value="MeCP2_MBD"/>
    <property type="match status" value="1"/>
</dbReference>
<dbReference type="GO" id="GO:0008270">
    <property type="term" value="F:zinc ion binding"/>
    <property type="evidence" value="ECO:0007669"/>
    <property type="project" value="UniProtKB-KW"/>
</dbReference>
<protein>
    <submittedName>
        <fullName evidence="12">Putative transcription factor &amp; chromatin remodeling CW-Zn family</fullName>
    </submittedName>
</protein>
<evidence type="ECO:0000259" key="11">
    <source>
        <dbReference type="PROSITE" id="PS51050"/>
    </source>
</evidence>
<keyword evidence="8" id="KW-0539">Nucleus</keyword>
<dbReference type="Gene3D" id="3.30.40.100">
    <property type="match status" value="1"/>
</dbReference>
<feature type="region of interest" description="Disordered" evidence="9">
    <location>
        <begin position="156"/>
        <end position="176"/>
    </location>
</feature>
<keyword evidence="3" id="KW-0863">Zinc-finger</keyword>
<dbReference type="Pfam" id="PF01429">
    <property type="entry name" value="MBD"/>
    <property type="match status" value="1"/>
</dbReference>
<dbReference type="InterPro" id="IPR001739">
    <property type="entry name" value="Methyl_CpG_DNA-bd"/>
</dbReference>
<dbReference type="OrthoDB" id="10072024at2759"/>
<dbReference type="AlphaFoldDB" id="A0A2P6PW91"/>
<dbReference type="GO" id="GO:0005634">
    <property type="term" value="C:nucleus"/>
    <property type="evidence" value="ECO:0007669"/>
    <property type="project" value="UniProtKB-SubCell"/>
</dbReference>
<dbReference type="Gene3D" id="3.30.890.10">
    <property type="entry name" value="Methyl-cpg-binding Protein 2, Chain A"/>
    <property type="match status" value="1"/>
</dbReference>
<evidence type="ECO:0000256" key="2">
    <source>
        <dbReference type="ARBA" id="ARBA00022723"/>
    </source>
</evidence>
<dbReference type="InterPro" id="IPR011124">
    <property type="entry name" value="Znf_CW"/>
</dbReference>
<feature type="domain" description="CW-type" evidence="11">
    <location>
        <begin position="19"/>
        <end position="74"/>
    </location>
</feature>
<evidence type="ECO:0000313" key="12">
    <source>
        <dbReference type="EMBL" id="PRQ26202.1"/>
    </source>
</evidence>
<dbReference type="EMBL" id="PDCK01000044">
    <property type="protein sequence ID" value="PRQ26202.1"/>
    <property type="molecule type" value="Genomic_DNA"/>
</dbReference>
<evidence type="ECO:0000259" key="10">
    <source>
        <dbReference type="PROSITE" id="PS50982"/>
    </source>
</evidence>
<evidence type="ECO:0000256" key="3">
    <source>
        <dbReference type="ARBA" id="ARBA00022771"/>
    </source>
</evidence>
<comment type="subcellular location">
    <subcellularLocation>
        <location evidence="1">Nucleus</location>
    </subcellularLocation>
</comment>
<keyword evidence="2" id="KW-0479">Metal-binding</keyword>
<dbReference type="PROSITE" id="PS50982">
    <property type="entry name" value="MBD"/>
    <property type="match status" value="1"/>
</dbReference>
<dbReference type="PANTHER" id="PTHR12396:SF10">
    <property type="entry name" value="METHYL-CPG-BINDING DOMAIN-CONTAINING PROTEIN 1-RELATED"/>
    <property type="match status" value="1"/>
</dbReference>
<dbReference type="GO" id="GO:0003677">
    <property type="term" value="F:DNA binding"/>
    <property type="evidence" value="ECO:0007669"/>
    <property type="project" value="UniProtKB-KW"/>
</dbReference>
<keyword evidence="13" id="KW-1185">Reference proteome</keyword>
<dbReference type="OMA" id="NCLKWRV"/>
<keyword evidence="6" id="KW-0238">DNA-binding</keyword>
<keyword evidence="5" id="KW-0805">Transcription regulation</keyword>
<keyword evidence="7" id="KW-0804">Transcription</keyword>
<dbReference type="PANTHER" id="PTHR12396">
    <property type="entry name" value="METHYL-CPG BINDING PROTEIN, MBD"/>
    <property type="match status" value="1"/>
</dbReference>
<gene>
    <name evidence="12" type="ORF">RchiOBHm_Chr6g0292001</name>
</gene>
<dbReference type="InterPro" id="IPR016177">
    <property type="entry name" value="DNA-bd_dom_sf"/>
</dbReference>
<dbReference type="SMART" id="SM00391">
    <property type="entry name" value="MBD"/>
    <property type="match status" value="1"/>
</dbReference>